<dbReference type="EMBL" id="JAIWYP010000016">
    <property type="protein sequence ID" value="KAH3695873.1"/>
    <property type="molecule type" value="Genomic_DNA"/>
</dbReference>
<keyword evidence="2" id="KW-1185">Reference proteome</keyword>
<reference evidence="1" key="2">
    <citation type="submission" date="2020-11" db="EMBL/GenBank/DDBJ databases">
        <authorList>
            <person name="McCartney M.A."/>
            <person name="Auch B."/>
            <person name="Kono T."/>
            <person name="Mallez S."/>
            <person name="Becker A."/>
            <person name="Gohl D.M."/>
            <person name="Silverstein K.A.T."/>
            <person name="Koren S."/>
            <person name="Bechman K.B."/>
            <person name="Herman A."/>
            <person name="Abrahante J.E."/>
            <person name="Garbe J."/>
        </authorList>
    </citation>
    <scope>NUCLEOTIDE SEQUENCE</scope>
    <source>
        <strain evidence="1">Duluth1</strain>
        <tissue evidence="1">Whole animal</tissue>
    </source>
</reference>
<organism evidence="1 2">
    <name type="scientific">Dreissena polymorpha</name>
    <name type="common">Zebra mussel</name>
    <name type="synonym">Mytilus polymorpha</name>
    <dbReference type="NCBI Taxonomy" id="45954"/>
    <lineage>
        <taxon>Eukaryota</taxon>
        <taxon>Metazoa</taxon>
        <taxon>Spiralia</taxon>
        <taxon>Lophotrochozoa</taxon>
        <taxon>Mollusca</taxon>
        <taxon>Bivalvia</taxon>
        <taxon>Autobranchia</taxon>
        <taxon>Heteroconchia</taxon>
        <taxon>Euheterodonta</taxon>
        <taxon>Imparidentia</taxon>
        <taxon>Neoheterodontei</taxon>
        <taxon>Myida</taxon>
        <taxon>Dreissenoidea</taxon>
        <taxon>Dreissenidae</taxon>
        <taxon>Dreissena</taxon>
    </lineage>
</organism>
<name>A0A9D4BJQ5_DREPO</name>
<comment type="caution">
    <text evidence="1">The sequence shown here is derived from an EMBL/GenBank/DDBJ whole genome shotgun (WGS) entry which is preliminary data.</text>
</comment>
<dbReference type="Proteomes" id="UP000828390">
    <property type="component" value="Unassembled WGS sequence"/>
</dbReference>
<sequence>MVVIAGYAVSSAQLGRHHGLYRQELKQWSSSRVIPSASQTMVIIMGYTVCSANHGGHCILVVIAGYTVSSAKHGRHHCLYRQHLKQ</sequence>
<accession>A0A9D4BJQ5</accession>
<reference evidence="1" key="1">
    <citation type="journal article" date="2019" name="bioRxiv">
        <title>The Genome of the Zebra Mussel, Dreissena polymorpha: A Resource for Invasive Species Research.</title>
        <authorList>
            <person name="McCartney M.A."/>
            <person name="Auch B."/>
            <person name="Kono T."/>
            <person name="Mallez S."/>
            <person name="Zhang Y."/>
            <person name="Obille A."/>
            <person name="Becker A."/>
            <person name="Abrahante J.E."/>
            <person name="Garbe J."/>
            <person name="Badalamenti J.P."/>
            <person name="Herman A."/>
            <person name="Mangelson H."/>
            <person name="Liachko I."/>
            <person name="Sullivan S."/>
            <person name="Sone E.D."/>
            <person name="Koren S."/>
            <person name="Silverstein K.A.T."/>
            <person name="Beckman K.B."/>
            <person name="Gohl D.M."/>
        </authorList>
    </citation>
    <scope>NUCLEOTIDE SEQUENCE</scope>
    <source>
        <strain evidence="1">Duluth1</strain>
        <tissue evidence="1">Whole animal</tissue>
    </source>
</reference>
<evidence type="ECO:0000313" key="1">
    <source>
        <dbReference type="EMBL" id="KAH3695873.1"/>
    </source>
</evidence>
<dbReference type="AlphaFoldDB" id="A0A9D4BJQ5"/>
<protein>
    <submittedName>
        <fullName evidence="1">Uncharacterized protein</fullName>
    </submittedName>
</protein>
<evidence type="ECO:0000313" key="2">
    <source>
        <dbReference type="Proteomes" id="UP000828390"/>
    </source>
</evidence>
<gene>
    <name evidence="1" type="ORF">DPMN_083331</name>
</gene>
<proteinExistence type="predicted"/>